<dbReference type="InterPro" id="IPR000150">
    <property type="entry name" value="Cof"/>
</dbReference>
<keyword evidence="1" id="KW-0378">Hydrolase</keyword>
<comment type="caution">
    <text evidence="1">The sequence shown here is derived from an EMBL/GenBank/DDBJ whole genome shotgun (WGS) entry which is preliminary data.</text>
</comment>
<organism evidence="1 2">
    <name type="scientific">Candidatus Olsenella excrementavium</name>
    <dbReference type="NCBI Taxonomy" id="2838709"/>
    <lineage>
        <taxon>Bacteria</taxon>
        <taxon>Bacillati</taxon>
        <taxon>Actinomycetota</taxon>
        <taxon>Coriobacteriia</taxon>
        <taxon>Coriobacteriales</taxon>
        <taxon>Atopobiaceae</taxon>
        <taxon>Olsenella</taxon>
    </lineage>
</organism>
<accession>A0A9D1ZBE8</accession>
<dbReference type="PANTHER" id="PTHR10000">
    <property type="entry name" value="PHOSPHOSERINE PHOSPHATASE"/>
    <property type="match status" value="1"/>
</dbReference>
<dbReference type="EMBL" id="DXCP01000060">
    <property type="protein sequence ID" value="HIY80451.1"/>
    <property type="molecule type" value="Genomic_DNA"/>
</dbReference>
<dbReference type="GO" id="GO:0016791">
    <property type="term" value="F:phosphatase activity"/>
    <property type="evidence" value="ECO:0007669"/>
    <property type="project" value="TreeGrafter"/>
</dbReference>
<dbReference type="PANTHER" id="PTHR10000:SF53">
    <property type="entry name" value="5-AMINO-6-(5-PHOSPHO-D-RIBITYLAMINO)URACIL PHOSPHATASE YBJI-RELATED"/>
    <property type="match status" value="1"/>
</dbReference>
<dbReference type="CDD" id="cd07518">
    <property type="entry name" value="HAD_YbiV-Like"/>
    <property type="match status" value="1"/>
</dbReference>
<reference evidence="1" key="2">
    <citation type="submission" date="2021-04" db="EMBL/GenBank/DDBJ databases">
        <authorList>
            <person name="Gilroy R."/>
        </authorList>
    </citation>
    <scope>NUCLEOTIDE SEQUENCE</scope>
    <source>
        <strain evidence="1">ChiHjej10B9-743</strain>
    </source>
</reference>
<dbReference type="Proteomes" id="UP000824133">
    <property type="component" value="Unassembled WGS sequence"/>
</dbReference>
<gene>
    <name evidence="1" type="ORF">IAA42_08480</name>
</gene>
<dbReference type="AlphaFoldDB" id="A0A9D1ZBE8"/>
<dbReference type="InterPro" id="IPR006379">
    <property type="entry name" value="HAD-SF_hydro_IIB"/>
</dbReference>
<dbReference type="NCBIfam" id="TIGR00099">
    <property type="entry name" value="Cof-subfamily"/>
    <property type="match status" value="1"/>
</dbReference>
<dbReference type="SFLD" id="SFLDG01140">
    <property type="entry name" value="C2.B:_Phosphomannomutase_and_P"/>
    <property type="match status" value="1"/>
</dbReference>
<evidence type="ECO:0000313" key="1">
    <source>
        <dbReference type="EMBL" id="HIY80451.1"/>
    </source>
</evidence>
<dbReference type="SFLD" id="SFLDS00003">
    <property type="entry name" value="Haloacid_Dehalogenase"/>
    <property type="match status" value="1"/>
</dbReference>
<dbReference type="Pfam" id="PF08282">
    <property type="entry name" value="Hydrolase_3"/>
    <property type="match status" value="1"/>
</dbReference>
<reference evidence="1" key="1">
    <citation type="journal article" date="2021" name="PeerJ">
        <title>Extensive microbial diversity within the chicken gut microbiome revealed by metagenomics and culture.</title>
        <authorList>
            <person name="Gilroy R."/>
            <person name="Ravi A."/>
            <person name="Getino M."/>
            <person name="Pursley I."/>
            <person name="Horton D.L."/>
            <person name="Alikhan N.F."/>
            <person name="Baker D."/>
            <person name="Gharbi K."/>
            <person name="Hall N."/>
            <person name="Watson M."/>
            <person name="Adriaenssens E.M."/>
            <person name="Foster-Nyarko E."/>
            <person name="Jarju S."/>
            <person name="Secka A."/>
            <person name="Antonio M."/>
            <person name="Oren A."/>
            <person name="Chaudhuri R.R."/>
            <person name="La Ragione R."/>
            <person name="Hildebrand F."/>
            <person name="Pallen M.J."/>
        </authorList>
    </citation>
    <scope>NUCLEOTIDE SEQUENCE</scope>
    <source>
        <strain evidence="1">ChiHjej10B9-743</strain>
    </source>
</reference>
<evidence type="ECO:0000313" key="2">
    <source>
        <dbReference type="Proteomes" id="UP000824133"/>
    </source>
</evidence>
<dbReference type="InterPro" id="IPR023214">
    <property type="entry name" value="HAD_sf"/>
</dbReference>
<sequence length="280" mass="30750">MRSYLEDDLTGVRLVASDMDFTLLADDKSMPEDMPGRIRALEEAGVVFSAASGRPLYTLQDMFPESRDRMAFITDNGAGVVCRGEVVFKDLLDEATLAELVAFTLERAPEAVPVVCGLERAVVPAWGRAYDDALRVYYHEILYVDDIGSAREEANKFTVYFPENNSADAYEERFAPAFGGRLSVTCAGVDWLDVMNRGVDKGTGIARLCEHLGISPADVIALGDTDNDAEMLSYVGHGYLMANAEERMERFADFRAPSNNERGVAQVIDAVLAARRAPAR</sequence>
<dbReference type="SUPFAM" id="SSF56784">
    <property type="entry name" value="HAD-like"/>
    <property type="match status" value="1"/>
</dbReference>
<dbReference type="Gene3D" id="3.40.50.1000">
    <property type="entry name" value="HAD superfamily/HAD-like"/>
    <property type="match status" value="1"/>
</dbReference>
<protein>
    <submittedName>
        <fullName evidence="1">Cof-type HAD-IIB family hydrolase</fullName>
    </submittedName>
</protein>
<name>A0A9D1ZBE8_9ACTN</name>
<dbReference type="GO" id="GO:0005829">
    <property type="term" value="C:cytosol"/>
    <property type="evidence" value="ECO:0007669"/>
    <property type="project" value="TreeGrafter"/>
</dbReference>
<dbReference type="NCBIfam" id="TIGR01484">
    <property type="entry name" value="HAD-SF-IIB"/>
    <property type="match status" value="1"/>
</dbReference>
<dbReference type="Gene3D" id="3.30.1240.10">
    <property type="match status" value="1"/>
</dbReference>
<dbReference type="GO" id="GO:0000287">
    <property type="term" value="F:magnesium ion binding"/>
    <property type="evidence" value="ECO:0007669"/>
    <property type="project" value="TreeGrafter"/>
</dbReference>
<proteinExistence type="predicted"/>
<dbReference type="InterPro" id="IPR036412">
    <property type="entry name" value="HAD-like_sf"/>
</dbReference>